<dbReference type="Proteomes" id="UP000266723">
    <property type="component" value="Unassembled WGS sequence"/>
</dbReference>
<evidence type="ECO:0000256" key="1">
    <source>
        <dbReference type="ARBA" id="ARBA00022884"/>
    </source>
</evidence>
<dbReference type="EMBL" id="QGKV02000649">
    <property type="protein sequence ID" value="KAF3577776.1"/>
    <property type="molecule type" value="Genomic_DNA"/>
</dbReference>
<evidence type="ECO:0000313" key="4">
    <source>
        <dbReference type="EMBL" id="KAF3577776.1"/>
    </source>
</evidence>
<dbReference type="SMART" id="SM00360">
    <property type="entry name" value="RRM"/>
    <property type="match status" value="1"/>
</dbReference>
<name>A0ABQ7DJX7_BRACR</name>
<evidence type="ECO:0000256" key="2">
    <source>
        <dbReference type="PROSITE-ProRule" id="PRU00176"/>
    </source>
</evidence>
<protein>
    <recommendedName>
        <fullName evidence="3">RRM domain-containing protein</fullName>
    </recommendedName>
</protein>
<accession>A0ABQ7DJX7</accession>
<feature type="domain" description="RRM" evidence="3">
    <location>
        <begin position="86"/>
        <end position="164"/>
    </location>
</feature>
<comment type="caution">
    <text evidence="4">The sequence shown here is derived from an EMBL/GenBank/DDBJ whole genome shotgun (WGS) entry which is preliminary data.</text>
</comment>
<gene>
    <name evidence="4" type="ORF">DY000_02030514</name>
</gene>
<dbReference type="SUPFAM" id="SSF54928">
    <property type="entry name" value="RNA-binding domain, RBD"/>
    <property type="match status" value="1"/>
</dbReference>
<dbReference type="PANTHER" id="PTHR48027">
    <property type="entry name" value="HETEROGENEOUS NUCLEAR RIBONUCLEOPROTEIN 87F-RELATED"/>
    <property type="match status" value="1"/>
</dbReference>
<proteinExistence type="predicted"/>
<dbReference type="InterPro" id="IPR035979">
    <property type="entry name" value="RBD_domain_sf"/>
</dbReference>
<keyword evidence="1 2" id="KW-0694">RNA-binding</keyword>
<keyword evidence="5" id="KW-1185">Reference proteome</keyword>
<dbReference type="InterPro" id="IPR012677">
    <property type="entry name" value="Nucleotide-bd_a/b_plait_sf"/>
</dbReference>
<dbReference type="Pfam" id="PF00076">
    <property type="entry name" value="RRM_1"/>
    <property type="match status" value="1"/>
</dbReference>
<organism evidence="4 5">
    <name type="scientific">Brassica cretica</name>
    <name type="common">Mustard</name>
    <dbReference type="NCBI Taxonomy" id="69181"/>
    <lineage>
        <taxon>Eukaryota</taxon>
        <taxon>Viridiplantae</taxon>
        <taxon>Streptophyta</taxon>
        <taxon>Embryophyta</taxon>
        <taxon>Tracheophyta</taxon>
        <taxon>Spermatophyta</taxon>
        <taxon>Magnoliopsida</taxon>
        <taxon>eudicotyledons</taxon>
        <taxon>Gunneridae</taxon>
        <taxon>Pentapetalae</taxon>
        <taxon>rosids</taxon>
        <taxon>malvids</taxon>
        <taxon>Brassicales</taxon>
        <taxon>Brassicaceae</taxon>
        <taxon>Brassiceae</taxon>
        <taxon>Brassica</taxon>
    </lineage>
</organism>
<dbReference type="InterPro" id="IPR052462">
    <property type="entry name" value="SLIRP/GR-RBP-like"/>
</dbReference>
<dbReference type="InterPro" id="IPR000504">
    <property type="entry name" value="RRM_dom"/>
</dbReference>
<evidence type="ECO:0000313" key="5">
    <source>
        <dbReference type="Proteomes" id="UP000266723"/>
    </source>
</evidence>
<sequence length="184" mass="20254">MVSILGIVKTNPEEVESKRELESPAAHIHSFYNAQPSPLSLSHSSSSFLQNLLLYSTLFVKDVLNIHIVLPNLKDFLVLLPLKYGGYVFVAGISFSSTEETLTQALSQYGRVLGVDVMTDKVRCRPKGFAYDTFSSKEEADKALLQLNGQLVDGRVVVLETTKAVKQKDQPDCKPKHAGGDDTI</sequence>
<dbReference type="PROSITE" id="PS50102">
    <property type="entry name" value="RRM"/>
    <property type="match status" value="1"/>
</dbReference>
<dbReference type="Gene3D" id="3.30.70.330">
    <property type="match status" value="1"/>
</dbReference>
<evidence type="ECO:0000259" key="3">
    <source>
        <dbReference type="PROSITE" id="PS50102"/>
    </source>
</evidence>
<reference evidence="4 5" key="1">
    <citation type="journal article" date="2020" name="BMC Genomics">
        <title>Intraspecific diversification of the crop wild relative Brassica cretica Lam. using demographic model selection.</title>
        <authorList>
            <person name="Kioukis A."/>
            <person name="Michalopoulou V.A."/>
            <person name="Briers L."/>
            <person name="Pirintsos S."/>
            <person name="Studholme D.J."/>
            <person name="Pavlidis P."/>
            <person name="Sarris P.F."/>
        </authorList>
    </citation>
    <scope>NUCLEOTIDE SEQUENCE [LARGE SCALE GENOMIC DNA]</scope>
    <source>
        <strain evidence="5">cv. PFS-1207/04</strain>
    </source>
</reference>